<evidence type="ECO:0000256" key="2">
    <source>
        <dbReference type="ARBA" id="ARBA00023125"/>
    </source>
</evidence>
<dbReference type="PRINTS" id="PR00035">
    <property type="entry name" value="HTHGNTR"/>
</dbReference>
<dbReference type="RefSeq" id="WP_425374010.1">
    <property type="nucleotide sequence ID" value="NZ_QPJM01000012.1"/>
</dbReference>
<proteinExistence type="predicted"/>
<dbReference type="InterPro" id="IPR050679">
    <property type="entry name" value="Bact_HTH_transcr_reg"/>
</dbReference>
<reference evidence="6 7" key="1">
    <citation type="submission" date="2018-07" db="EMBL/GenBank/DDBJ databases">
        <title>Genomic Encyclopedia of Type Strains, Phase III (KMG-III): the genomes of soil and plant-associated and newly described type strains.</title>
        <authorList>
            <person name="Whitman W."/>
        </authorList>
    </citation>
    <scope>NUCLEOTIDE SEQUENCE [LARGE SCALE GENOMIC DNA]</scope>
    <source>
        <strain evidence="6 7">31-25a</strain>
    </source>
</reference>
<protein>
    <recommendedName>
        <fullName evidence="4">Histidine utilization repressor</fullName>
    </recommendedName>
</protein>
<dbReference type="InterPro" id="IPR011663">
    <property type="entry name" value="UTRA"/>
</dbReference>
<evidence type="ECO:0000313" key="7">
    <source>
        <dbReference type="Proteomes" id="UP000253324"/>
    </source>
</evidence>
<keyword evidence="3" id="KW-0804">Transcription</keyword>
<dbReference type="GO" id="GO:0003677">
    <property type="term" value="F:DNA binding"/>
    <property type="evidence" value="ECO:0007669"/>
    <property type="project" value="UniProtKB-UniRule"/>
</dbReference>
<dbReference type="NCBIfam" id="TIGR02018">
    <property type="entry name" value="his_ut_repres"/>
    <property type="match status" value="1"/>
</dbReference>
<dbReference type="PANTHER" id="PTHR44846:SF16">
    <property type="entry name" value="TRANSCRIPTIONAL REGULATOR PHNF-RELATED"/>
    <property type="match status" value="1"/>
</dbReference>
<dbReference type="AlphaFoldDB" id="A0A368YN04"/>
<keyword evidence="1" id="KW-0805">Transcription regulation</keyword>
<dbReference type="SMART" id="SM00345">
    <property type="entry name" value="HTH_GNTR"/>
    <property type="match status" value="1"/>
</dbReference>
<dbReference type="InterPro" id="IPR036388">
    <property type="entry name" value="WH-like_DNA-bd_sf"/>
</dbReference>
<gene>
    <name evidence="6" type="ORF">C7476_112146</name>
</gene>
<name>A0A368YN04_9HYPH</name>
<dbReference type="Gene3D" id="1.10.10.10">
    <property type="entry name" value="Winged helix-like DNA-binding domain superfamily/Winged helix DNA-binding domain"/>
    <property type="match status" value="1"/>
</dbReference>
<feature type="domain" description="HTH gntR-type" evidence="5">
    <location>
        <begin position="14"/>
        <end position="82"/>
    </location>
</feature>
<dbReference type="InterPro" id="IPR000524">
    <property type="entry name" value="Tscrpt_reg_HTH_GntR"/>
</dbReference>
<keyword evidence="7" id="KW-1185">Reference proteome</keyword>
<evidence type="ECO:0000259" key="5">
    <source>
        <dbReference type="PROSITE" id="PS50949"/>
    </source>
</evidence>
<keyword evidence="2" id="KW-0238">DNA-binding</keyword>
<evidence type="ECO:0000256" key="3">
    <source>
        <dbReference type="ARBA" id="ARBA00023163"/>
    </source>
</evidence>
<evidence type="ECO:0000256" key="4">
    <source>
        <dbReference type="NCBIfam" id="TIGR02018"/>
    </source>
</evidence>
<dbReference type="InterPro" id="IPR028978">
    <property type="entry name" value="Chorismate_lyase_/UTRA_dom_sf"/>
</dbReference>
<dbReference type="SMART" id="SM00866">
    <property type="entry name" value="UTRA"/>
    <property type="match status" value="1"/>
</dbReference>
<dbReference type="Pfam" id="PF00392">
    <property type="entry name" value="GntR"/>
    <property type="match status" value="1"/>
</dbReference>
<dbReference type="Pfam" id="PF07702">
    <property type="entry name" value="UTRA"/>
    <property type="match status" value="1"/>
</dbReference>
<sequence length="256" mass="28964">MDQLENPITDTPKGQLSARIRHDIEQRILLGEWAPGFRIPMERELMETYGCARMTVNKALSALAASGLIERRRKAGSFVSQPLSQSAVIEIPDVRAEVEAIGQVYRLEVISRQQRRSTPADMERLNVQSPRQVLAIHCRHFAGRRVHAFEDRLIDLVSVPEAVDISFADEPPGTWLRGHVPWSEAENRISAFNADSMLASRLEVQEGSACLQVERSTWRGKRPITAVRMFYPGETYRLVAHFSPKGDMSRRDSTQT</sequence>
<dbReference type="GO" id="GO:0006547">
    <property type="term" value="P:L-histidine metabolic process"/>
    <property type="evidence" value="ECO:0007669"/>
    <property type="project" value="UniProtKB-UniRule"/>
</dbReference>
<dbReference type="InterPro" id="IPR036390">
    <property type="entry name" value="WH_DNA-bd_sf"/>
</dbReference>
<dbReference type="SUPFAM" id="SSF46785">
    <property type="entry name" value="Winged helix' DNA-binding domain"/>
    <property type="match status" value="1"/>
</dbReference>
<comment type="caution">
    <text evidence="6">The sequence shown here is derived from an EMBL/GenBank/DDBJ whole genome shotgun (WGS) entry which is preliminary data.</text>
</comment>
<accession>A0A368YN04</accession>
<evidence type="ECO:0000256" key="1">
    <source>
        <dbReference type="ARBA" id="ARBA00023015"/>
    </source>
</evidence>
<dbReference type="GO" id="GO:0003700">
    <property type="term" value="F:DNA-binding transcription factor activity"/>
    <property type="evidence" value="ECO:0007669"/>
    <property type="project" value="UniProtKB-UniRule"/>
</dbReference>
<dbReference type="PROSITE" id="PS50949">
    <property type="entry name" value="HTH_GNTR"/>
    <property type="match status" value="1"/>
</dbReference>
<dbReference type="Gene3D" id="3.40.1410.10">
    <property type="entry name" value="Chorismate lyase-like"/>
    <property type="match status" value="1"/>
</dbReference>
<evidence type="ECO:0000313" key="6">
    <source>
        <dbReference type="EMBL" id="RCW80989.1"/>
    </source>
</evidence>
<dbReference type="Proteomes" id="UP000253324">
    <property type="component" value="Unassembled WGS sequence"/>
</dbReference>
<dbReference type="GO" id="GO:0045892">
    <property type="term" value="P:negative regulation of DNA-templated transcription"/>
    <property type="evidence" value="ECO:0007669"/>
    <property type="project" value="UniProtKB-UniRule"/>
</dbReference>
<dbReference type="SUPFAM" id="SSF64288">
    <property type="entry name" value="Chorismate lyase-like"/>
    <property type="match status" value="1"/>
</dbReference>
<dbReference type="InterPro" id="IPR010248">
    <property type="entry name" value="His_ut_repres"/>
</dbReference>
<dbReference type="PANTHER" id="PTHR44846">
    <property type="entry name" value="MANNOSYL-D-GLYCERATE TRANSPORT/METABOLISM SYSTEM REPRESSOR MNGR-RELATED"/>
    <property type="match status" value="1"/>
</dbReference>
<organism evidence="6 7">
    <name type="scientific">Phyllobacterium bourgognense</name>
    <dbReference type="NCBI Taxonomy" id="314236"/>
    <lineage>
        <taxon>Bacteria</taxon>
        <taxon>Pseudomonadati</taxon>
        <taxon>Pseudomonadota</taxon>
        <taxon>Alphaproteobacteria</taxon>
        <taxon>Hyphomicrobiales</taxon>
        <taxon>Phyllobacteriaceae</taxon>
        <taxon>Phyllobacterium</taxon>
    </lineage>
</organism>
<dbReference type="CDD" id="cd07377">
    <property type="entry name" value="WHTH_GntR"/>
    <property type="match status" value="1"/>
</dbReference>
<dbReference type="EMBL" id="QPJM01000012">
    <property type="protein sequence ID" value="RCW80989.1"/>
    <property type="molecule type" value="Genomic_DNA"/>
</dbReference>